<dbReference type="InterPro" id="IPR036928">
    <property type="entry name" value="AS_sf"/>
</dbReference>
<proteinExistence type="predicted"/>
<comment type="caution">
    <text evidence="1">The sequence shown here is derived from an EMBL/GenBank/DDBJ whole genome shotgun (WGS) entry which is preliminary data.</text>
</comment>
<evidence type="ECO:0000313" key="1">
    <source>
        <dbReference type="EMBL" id="GET12412.1"/>
    </source>
</evidence>
<sequence length="70" mass="8086">MKRGLFIIASSEVSSNLQRYDGIRYGFRAKNVKNLEDVYVRLRSEGFSDEVKRCIYVRNILSAGSYDALF</sequence>
<dbReference type="Proteomes" id="UP000494160">
    <property type="component" value="Unassembled WGS sequence"/>
</dbReference>
<dbReference type="AlphaFoldDB" id="A0A6F9Y4K6"/>
<gene>
    <name evidence="1" type="ORF">SN811_09120</name>
</gene>
<dbReference type="EMBL" id="BLAP01000036">
    <property type="protein sequence ID" value="GET12412.1"/>
    <property type="molecule type" value="Genomic_DNA"/>
</dbReference>
<reference evidence="1" key="1">
    <citation type="submission" date="2019-10" db="EMBL/GenBank/DDBJ databases">
        <title>Lactobacillus agilis SN811 Whole Genome Sequencing Project.</title>
        <authorList>
            <person name="Suzuki S."/>
            <person name="Endo A."/>
            <person name="Maeno S."/>
            <person name="Shiwa Y."/>
            <person name="Matsutani M."/>
            <person name="Kajikawa A."/>
        </authorList>
    </citation>
    <scope>NUCLEOTIDE SEQUENCE</scope>
    <source>
        <strain evidence="1">SN811</strain>
    </source>
</reference>
<accession>A0A6F9Y4K6</accession>
<dbReference type="Gene3D" id="3.90.1300.10">
    <property type="entry name" value="Amidase signature (AS) domain"/>
    <property type="match status" value="1"/>
</dbReference>
<protein>
    <submittedName>
        <fullName evidence="1">Uncharacterized protein</fullName>
    </submittedName>
</protein>
<dbReference type="SUPFAM" id="SSF75304">
    <property type="entry name" value="Amidase signature (AS) enzymes"/>
    <property type="match status" value="1"/>
</dbReference>
<organism evidence="1">
    <name type="scientific">Ligilactobacillus agilis</name>
    <dbReference type="NCBI Taxonomy" id="1601"/>
    <lineage>
        <taxon>Bacteria</taxon>
        <taxon>Bacillati</taxon>
        <taxon>Bacillota</taxon>
        <taxon>Bacilli</taxon>
        <taxon>Lactobacillales</taxon>
        <taxon>Lactobacillaceae</taxon>
        <taxon>Ligilactobacillus</taxon>
    </lineage>
</organism>
<name>A0A6F9Y4K6_9LACO</name>